<organism evidence="1 2">
    <name type="scientific">Trichonephila clavata</name>
    <name type="common">Joro spider</name>
    <name type="synonym">Nephila clavata</name>
    <dbReference type="NCBI Taxonomy" id="2740835"/>
    <lineage>
        <taxon>Eukaryota</taxon>
        <taxon>Metazoa</taxon>
        <taxon>Ecdysozoa</taxon>
        <taxon>Arthropoda</taxon>
        <taxon>Chelicerata</taxon>
        <taxon>Arachnida</taxon>
        <taxon>Araneae</taxon>
        <taxon>Araneomorphae</taxon>
        <taxon>Entelegynae</taxon>
        <taxon>Araneoidea</taxon>
        <taxon>Nephilidae</taxon>
        <taxon>Trichonephila</taxon>
    </lineage>
</organism>
<keyword evidence="2" id="KW-1185">Reference proteome</keyword>
<accession>A0A8X6F3N5</accession>
<dbReference type="Proteomes" id="UP000887116">
    <property type="component" value="Unassembled WGS sequence"/>
</dbReference>
<evidence type="ECO:0000313" key="1">
    <source>
        <dbReference type="EMBL" id="GFQ68654.1"/>
    </source>
</evidence>
<dbReference type="EMBL" id="BMAO01030527">
    <property type="protein sequence ID" value="GFQ68654.1"/>
    <property type="molecule type" value="Genomic_DNA"/>
</dbReference>
<protein>
    <submittedName>
        <fullName evidence="1">Uncharacterized protein</fullName>
    </submittedName>
</protein>
<dbReference type="AlphaFoldDB" id="A0A8X6F3N5"/>
<gene>
    <name evidence="1" type="ORF">TNCT_717591</name>
</gene>
<comment type="caution">
    <text evidence="1">The sequence shown here is derived from an EMBL/GenBank/DDBJ whole genome shotgun (WGS) entry which is preliminary data.</text>
</comment>
<sequence length="93" mass="11018">MYFQIAKIGETLIYESSLIRNLPSNPLQQKWMPSFSRASENCSWDFDSPLPTSSEHARRVSPFQTTAWIRRRRSYFRGLHLGRRSHRTNMSLK</sequence>
<proteinExistence type="predicted"/>
<evidence type="ECO:0000313" key="2">
    <source>
        <dbReference type="Proteomes" id="UP000887116"/>
    </source>
</evidence>
<name>A0A8X6F3N5_TRICU</name>
<reference evidence="1" key="1">
    <citation type="submission" date="2020-07" db="EMBL/GenBank/DDBJ databases">
        <title>Multicomponent nature underlies the extraordinary mechanical properties of spider dragline silk.</title>
        <authorList>
            <person name="Kono N."/>
            <person name="Nakamura H."/>
            <person name="Mori M."/>
            <person name="Yoshida Y."/>
            <person name="Ohtoshi R."/>
            <person name="Malay A.D."/>
            <person name="Moran D.A.P."/>
            <person name="Tomita M."/>
            <person name="Numata K."/>
            <person name="Arakawa K."/>
        </authorList>
    </citation>
    <scope>NUCLEOTIDE SEQUENCE</scope>
</reference>